<keyword evidence="3" id="KW-1185">Reference proteome</keyword>
<dbReference type="InterPro" id="IPR029058">
    <property type="entry name" value="AB_hydrolase_fold"/>
</dbReference>
<proteinExistence type="predicted"/>
<name>A0A1I3WQE3_9BACT</name>
<evidence type="ECO:0000259" key="1">
    <source>
        <dbReference type="Pfam" id="PF00561"/>
    </source>
</evidence>
<sequence length="285" mass="30970">MEVRKVYAAPDGARIAYGLTRAGEPRRTLVLLHGVASNMTRWWRFLAETRLAGSWDILRMDLRGHGGSVWRGRIGMDVWSSDLAGILRSEGAGPVEVVGHCLGANLALWFARLEPALVSGLVLIEPMFRAAITGRMKHILHLRPMLAALTPSLMALAAAGIHRKTLPPLDLAVLDQAAYASMAGGSFPTDRYASPIHELRILPTVAYVQDLLAVTGPLPDLSKIATPALSLLSSGGMFGDPGITVRCLAELADCRVEHLDSVHWIPTEQPRGMREAIERWCGRHG</sequence>
<dbReference type="Pfam" id="PF00561">
    <property type="entry name" value="Abhydrolase_1"/>
    <property type="match status" value="1"/>
</dbReference>
<reference evidence="3" key="1">
    <citation type="submission" date="2016-10" db="EMBL/GenBank/DDBJ databases">
        <authorList>
            <person name="Varghese N."/>
            <person name="Submissions S."/>
        </authorList>
    </citation>
    <scope>NUCLEOTIDE SEQUENCE [LARGE SCALE GENOMIC DNA]</scope>
    <source>
        <strain evidence="3">DSM 5918</strain>
    </source>
</reference>
<dbReference type="EMBL" id="FORX01000014">
    <property type="protein sequence ID" value="SFK09403.1"/>
    <property type="molecule type" value="Genomic_DNA"/>
</dbReference>
<accession>A0A1I3WQE3</accession>
<gene>
    <name evidence="2" type="ORF">SAMN04488082_1141</name>
</gene>
<dbReference type="Gene3D" id="3.40.50.1820">
    <property type="entry name" value="alpha/beta hydrolase"/>
    <property type="match status" value="1"/>
</dbReference>
<dbReference type="PANTHER" id="PTHR43798">
    <property type="entry name" value="MONOACYLGLYCEROL LIPASE"/>
    <property type="match status" value="1"/>
</dbReference>
<dbReference type="PANTHER" id="PTHR43798:SF5">
    <property type="entry name" value="MONOACYLGLYCEROL LIPASE ABHD6"/>
    <property type="match status" value="1"/>
</dbReference>
<dbReference type="GO" id="GO:0047372">
    <property type="term" value="F:monoacylglycerol lipase activity"/>
    <property type="evidence" value="ECO:0007669"/>
    <property type="project" value="TreeGrafter"/>
</dbReference>
<dbReference type="OrthoDB" id="9785408at2"/>
<dbReference type="InterPro" id="IPR050266">
    <property type="entry name" value="AB_hydrolase_sf"/>
</dbReference>
<organism evidence="2 3">
    <name type="scientific">Desulfomicrobium apsheronum</name>
    <dbReference type="NCBI Taxonomy" id="52560"/>
    <lineage>
        <taxon>Bacteria</taxon>
        <taxon>Pseudomonadati</taxon>
        <taxon>Thermodesulfobacteriota</taxon>
        <taxon>Desulfovibrionia</taxon>
        <taxon>Desulfovibrionales</taxon>
        <taxon>Desulfomicrobiaceae</taxon>
        <taxon>Desulfomicrobium</taxon>
    </lineage>
</organism>
<dbReference type="Proteomes" id="UP000198635">
    <property type="component" value="Unassembled WGS sequence"/>
</dbReference>
<dbReference type="RefSeq" id="WP_092376374.1">
    <property type="nucleotide sequence ID" value="NZ_FORX01000014.1"/>
</dbReference>
<dbReference type="InterPro" id="IPR000073">
    <property type="entry name" value="AB_hydrolase_1"/>
</dbReference>
<dbReference type="GO" id="GO:0016020">
    <property type="term" value="C:membrane"/>
    <property type="evidence" value="ECO:0007669"/>
    <property type="project" value="TreeGrafter"/>
</dbReference>
<evidence type="ECO:0000313" key="2">
    <source>
        <dbReference type="EMBL" id="SFK09403.1"/>
    </source>
</evidence>
<feature type="domain" description="AB hydrolase-1" evidence="1">
    <location>
        <begin position="28"/>
        <end position="154"/>
    </location>
</feature>
<dbReference type="SUPFAM" id="SSF53474">
    <property type="entry name" value="alpha/beta-Hydrolases"/>
    <property type="match status" value="1"/>
</dbReference>
<evidence type="ECO:0000313" key="3">
    <source>
        <dbReference type="Proteomes" id="UP000198635"/>
    </source>
</evidence>
<dbReference type="GO" id="GO:0046464">
    <property type="term" value="P:acylglycerol catabolic process"/>
    <property type="evidence" value="ECO:0007669"/>
    <property type="project" value="TreeGrafter"/>
</dbReference>
<dbReference type="STRING" id="52560.SAMN04488082_1141"/>
<protein>
    <submittedName>
        <fullName evidence="2">Pimeloyl-ACP methyl ester carboxylesterase</fullName>
    </submittedName>
</protein>
<dbReference type="AlphaFoldDB" id="A0A1I3WQE3"/>